<feature type="region of interest" description="Disordered" evidence="2">
    <location>
        <begin position="201"/>
        <end position="229"/>
    </location>
</feature>
<dbReference type="SMART" id="SM00199">
    <property type="entry name" value="SCY"/>
    <property type="match status" value="2"/>
</dbReference>
<dbReference type="Proteomes" id="UP000694701">
    <property type="component" value="Unplaced"/>
</dbReference>
<dbReference type="Ensembl" id="ENSCCRT00020092201.1">
    <property type="protein sequence ID" value="ENSCCRP00020084273.1"/>
    <property type="gene ID" value="ENSCCRG00020038839.1"/>
</dbReference>
<dbReference type="GO" id="GO:0006955">
    <property type="term" value="P:immune response"/>
    <property type="evidence" value="ECO:0007669"/>
    <property type="project" value="InterPro"/>
</dbReference>
<keyword evidence="3" id="KW-0732">Signal</keyword>
<name>A0A8C2PUJ4_CYPCA</name>
<dbReference type="InterPro" id="IPR001811">
    <property type="entry name" value="Chemokine_IL8-like_dom"/>
</dbReference>
<dbReference type="CDD" id="cd00272">
    <property type="entry name" value="Chemokine_CC"/>
    <property type="match status" value="1"/>
</dbReference>
<feature type="compositionally biased region" description="Low complexity" evidence="2">
    <location>
        <begin position="201"/>
        <end position="222"/>
    </location>
</feature>
<feature type="domain" description="Chemokine interleukin-8-like" evidence="4">
    <location>
        <begin position="26"/>
        <end position="85"/>
    </location>
</feature>
<organism evidence="5 6">
    <name type="scientific">Cyprinus carpio</name>
    <name type="common">Common carp</name>
    <dbReference type="NCBI Taxonomy" id="7962"/>
    <lineage>
        <taxon>Eukaryota</taxon>
        <taxon>Metazoa</taxon>
        <taxon>Chordata</taxon>
        <taxon>Craniata</taxon>
        <taxon>Vertebrata</taxon>
        <taxon>Euteleostomi</taxon>
        <taxon>Actinopterygii</taxon>
        <taxon>Neopterygii</taxon>
        <taxon>Teleostei</taxon>
        <taxon>Ostariophysi</taxon>
        <taxon>Cypriniformes</taxon>
        <taxon>Cyprinidae</taxon>
        <taxon>Cyprininae</taxon>
        <taxon>Cyprinus</taxon>
    </lineage>
</organism>
<evidence type="ECO:0000259" key="4">
    <source>
        <dbReference type="SMART" id="SM00199"/>
    </source>
</evidence>
<dbReference type="GO" id="GO:0008009">
    <property type="term" value="F:chemokine activity"/>
    <property type="evidence" value="ECO:0007669"/>
    <property type="project" value="InterPro"/>
</dbReference>
<dbReference type="Pfam" id="PF00048">
    <property type="entry name" value="IL8"/>
    <property type="match status" value="2"/>
</dbReference>
<evidence type="ECO:0000313" key="6">
    <source>
        <dbReference type="Proteomes" id="UP000694701"/>
    </source>
</evidence>
<feature type="domain" description="Chemokine interleukin-8-like" evidence="4">
    <location>
        <begin position="118"/>
        <end position="177"/>
    </location>
</feature>
<feature type="chain" id="PRO_5034505368" description="Chemokine interleukin-8-like domain-containing protein" evidence="3">
    <location>
        <begin position="21"/>
        <end position="229"/>
    </location>
</feature>
<dbReference type="PANTHER" id="PTHR12015">
    <property type="entry name" value="SMALL INDUCIBLE CYTOKINE A"/>
    <property type="match status" value="1"/>
</dbReference>
<evidence type="ECO:0000313" key="5">
    <source>
        <dbReference type="Ensembl" id="ENSCCRP00020084273.1"/>
    </source>
</evidence>
<evidence type="ECO:0000256" key="3">
    <source>
        <dbReference type="SAM" id="SignalP"/>
    </source>
</evidence>
<reference evidence="5" key="1">
    <citation type="submission" date="2025-08" db="UniProtKB">
        <authorList>
            <consortium name="Ensembl"/>
        </authorList>
    </citation>
    <scope>IDENTIFICATION</scope>
</reference>
<dbReference type="Gene3D" id="2.40.50.40">
    <property type="match status" value="2"/>
</dbReference>
<sequence>MKFTLFTAILFSMGWMNIEGSGDALPQLCCLSVSNTKIPVGNILDYSVQDVVTCPVRAVRFHTRKNKIICSDPDDRWTKKAVETVDRRKLTMESSTEPFKANFIPTTPTSGPCTDILRVHCCLTVSNTRTQVECIVRYTIQNQPLCPIRAVRFHNKDNKVICSDPNDSWAKKVKRIVDERMTTKPSQKPTMCNTRTTNMIPTVTTTNKTPGTKTETSKSTTKNVSRLRM</sequence>
<dbReference type="AlphaFoldDB" id="A0A8C2PUJ4"/>
<dbReference type="InterPro" id="IPR039809">
    <property type="entry name" value="Chemokine_b/g/d"/>
</dbReference>
<dbReference type="GO" id="GO:0005615">
    <property type="term" value="C:extracellular space"/>
    <property type="evidence" value="ECO:0007669"/>
    <property type="project" value="UniProtKB-KW"/>
</dbReference>
<dbReference type="SUPFAM" id="SSF54117">
    <property type="entry name" value="Interleukin 8-like chemokines"/>
    <property type="match status" value="2"/>
</dbReference>
<feature type="signal peptide" evidence="3">
    <location>
        <begin position="1"/>
        <end position="20"/>
    </location>
</feature>
<evidence type="ECO:0000256" key="1">
    <source>
        <dbReference type="ARBA" id="ARBA00022514"/>
    </source>
</evidence>
<keyword evidence="1" id="KW-0202">Cytokine</keyword>
<evidence type="ECO:0000256" key="2">
    <source>
        <dbReference type="SAM" id="MobiDB-lite"/>
    </source>
</evidence>
<dbReference type="InterPro" id="IPR036048">
    <property type="entry name" value="Interleukin_8-like_sf"/>
</dbReference>
<accession>A0A8C2PUJ4</accession>
<proteinExistence type="predicted"/>
<protein>
    <recommendedName>
        <fullName evidence="4">Chemokine interleukin-8-like domain-containing protein</fullName>
    </recommendedName>
</protein>